<gene>
    <name evidence="3" type="ORF">COCHEDRAFT_1028126</name>
    <name evidence="2" type="ORF">COCHEDRAFT_1028418</name>
</gene>
<sequence>MKSTHRAALIRRLPHEPTAPVAAAAPPQTPSLPFPPSFLFCLLRKKNDDHDAFCKPGWVGGSASTKVAQSPDRQRVNPTLLPTDLSLHSYAKPPTDSMHTRRMYERVERRVSMGVVGVWTRASVIATGGVIQDESNSVKKCGRFVSTSPEGPACKGDAVDYQSVRGNDFTCRIPATDIDARPLSLGIFPSLVGLKGGWKLKASHHAAAPHMKPFDWRIGALQTFGLLASSTE</sequence>
<protein>
    <submittedName>
        <fullName evidence="2">Uncharacterized protein</fullName>
    </submittedName>
</protein>
<dbReference type="EMBL" id="KB445572">
    <property type="protein sequence ID" value="EMD94197.1"/>
    <property type="molecule type" value="Genomic_DNA"/>
</dbReference>
<reference evidence="2" key="2">
    <citation type="submission" date="2012-06" db="EMBL/GenBank/DDBJ databases">
        <title>Comparative genome structure, secondary metabolite and effector coding capacity across Cochliobolus pathogens.</title>
        <authorList>
            <consortium name="US DOE Joint Genome Institute (JGI-PGF)"/>
            <person name="Condon B.J."/>
            <person name="Leng Y."/>
            <person name="Wu D."/>
            <person name="Bushley K.E."/>
            <person name="Ohm R.A."/>
            <person name="Otillar R."/>
            <person name="Martin J."/>
            <person name="Schackwitz W."/>
            <person name="Grimwood J."/>
            <person name="MohdZainudin N."/>
            <person name="Xue C."/>
            <person name="Wang R."/>
            <person name="Dhillon B."/>
            <person name="Tu Z.J."/>
            <person name="Steffenson B.J."/>
            <person name="Salamov A."/>
            <person name="Sun H."/>
            <person name="Lowry S."/>
            <person name="LaButti K."/>
            <person name="Han J."/>
            <person name="Copeland A."/>
            <person name="Lindquist E."/>
            <person name="Lucas S."/>
            <person name="Barry K."/>
            <person name="Schmutz J."/>
            <person name="Baker S."/>
            <person name="Grigoriev I.V."/>
            <person name="Zhong S."/>
            <person name="Turgeon B.G."/>
        </authorList>
    </citation>
    <scope>NUCLEOTIDE SEQUENCE</scope>
    <source>
        <strain evidence="2">C5</strain>
    </source>
</reference>
<reference evidence="4" key="3">
    <citation type="journal article" date="2013" name="PLoS Genet.">
        <title>Comparative genome structure, secondary metabolite, and effector coding capacity across Cochliobolus pathogens.</title>
        <authorList>
            <person name="Condon B.J."/>
            <person name="Leng Y."/>
            <person name="Wu D."/>
            <person name="Bushley K.E."/>
            <person name="Ohm R.A."/>
            <person name="Otillar R."/>
            <person name="Martin J."/>
            <person name="Schackwitz W."/>
            <person name="Grimwood J."/>
            <person name="MohdZainudin N."/>
            <person name="Xue C."/>
            <person name="Wang R."/>
            <person name="Manning V.A."/>
            <person name="Dhillon B."/>
            <person name="Tu Z.J."/>
            <person name="Steffenson B.J."/>
            <person name="Salamov A."/>
            <person name="Sun H."/>
            <person name="Lowry S."/>
            <person name="LaButti K."/>
            <person name="Han J."/>
            <person name="Copeland A."/>
            <person name="Lindquist E."/>
            <person name="Barry K."/>
            <person name="Schmutz J."/>
            <person name="Baker S.E."/>
            <person name="Ciuffetti L.M."/>
            <person name="Grigoriev I.V."/>
            <person name="Zhong S."/>
            <person name="Turgeon B.G."/>
        </authorList>
    </citation>
    <scope>NUCLEOTIDE SEQUENCE [LARGE SCALE GENOMIC DNA]</scope>
    <source>
        <strain evidence="4">C5 / ATCC 48332 / race O</strain>
    </source>
</reference>
<evidence type="ECO:0000313" key="3">
    <source>
        <dbReference type="EMBL" id="EMD94197.1"/>
    </source>
</evidence>
<proteinExistence type="predicted"/>
<name>M2U3R8_COCH5</name>
<evidence type="ECO:0000313" key="2">
    <source>
        <dbReference type="EMBL" id="EMD93204.1"/>
    </source>
</evidence>
<evidence type="ECO:0000313" key="4">
    <source>
        <dbReference type="Proteomes" id="UP000016936"/>
    </source>
</evidence>
<dbReference type="HOGENOM" id="CLU_1194790_0_0_1"/>
<reference evidence="2 4" key="1">
    <citation type="journal article" date="2012" name="PLoS Pathog.">
        <title>Diverse lifestyles and strategies of plant pathogenesis encoded in the genomes of eighteen Dothideomycetes fungi.</title>
        <authorList>
            <person name="Ohm R.A."/>
            <person name="Feau N."/>
            <person name="Henrissat B."/>
            <person name="Schoch C.L."/>
            <person name="Horwitz B.A."/>
            <person name="Barry K.W."/>
            <person name="Condon B.J."/>
            <person name="Copeland A.C."/>
            <person name="Dhillon B."/>
            <person name="Glaser F."/>
            <person name="Hesse C.N."/>
            <person name="Kosti I."/>
            <person name="LaButti K."/>
            <person name="Lindquist E.A."/>
            <person name="Lucas S."/>
            <person name="Salamov A.A."/>
            <person name="Bradshaw R.E."/>
            <person name="Ciuffetti L."/>
            <person name="Hamelin R.C."/>
            <person name="Kema G.H.J."/>
            <person name="Lawrence C."/>
            <person name="Scott J.A."/>
            <person name="Spatafora J.W."/>
            <person name="Turgeon B.G."/>
            <person name="de Wit P.J.G.M."/>
            <person name="Zhong S."/>
            <person name="Goodwin S.B."/>
            <person name="Grigoriev I.V."/>
        </authorList>
    </citation>
    <scope>NUCLEOTIDE SEQUENCE [LARGE SCALE GENOMIC DNA]</scope>
    <source>
        <strain evidence="2">C5</strain>
        <strain evidence="4">C5 / ATCC 48332 / race O</strain>
    </source>
</reference>
<accession>M2U3R8</accession>
<dbReference type="Proteomes" id="UP000016936">
    <property type="component" value="Unassembled WGS sequence"/>
</dbReference>
<feature type="region of interest" description="Disordered" evidence="1">
    <location>
        <begin position="1"/>
        <end position="28"/>
    </location>
</feature>
<dbReference type="EMBL" id="KB445573">
    <property type="protein sequence ID" value="EMD93204.1"/>
    <property type="molecule type" value="Genomic_DNA"/>
</dbReference>
<evidence type="ECO:0000256" key="1">
    <source>
        <dbReference type="SAM" id="MobiDB-lite"/>
    </source>
</evidence>
<dbReference type="AlphaFoldDB" id="M2U3R8"/>
<keyword evidence="4" id="KW-1185">Reference proteome</keyword>
<organism evidence="2 4">
    <name type="scientific">Cochliobolus heterostrophus (strain C5 / ATCC 48332 / race O)</name>
    <name type="common">Southern corn leaf blight fungus</name>
    <name type="synonym">Bipolaris maydis</name>
    <dbReference type="NCBI Taxonomy" id="701091"/>
    <lineage>
        <taxon>Eukaryota</taxon>
        <taxon>Fungi</taxon>
        <taxon>Dikarya</taxon>
        <taxon>Ascomycota</taxon>
        <taxon>Pezizomycotina</taxon>
        <taxon>Dothideomycetes</taxon>
        <taxon>Pleosporomycetidae</taxon>
        <taxon>Pleosporales</taxon>
        <taxon>Pleosporineae</taxon>
        <taxon>Pleosporaceae</taxon>
        <taxon>Bipolaris</taxon>
    </lineage>
</organism>